<reference evidence="3" key="1">
    <citation type="journal article" date="2021" name="Int. J. Syst. Evol. Microbiol.">
        <title>Actinocatenispora comari sp. nov., an endophytic actinomycete isolated from aerial parts of Comarum salesowianum.</title>
        <authorList>
            <person name="Oyunbileg N."/>
            <person name="Iizaka Y."/>
            <person name="Hamada M."/>
            <person name="Davaapurev B.O."/>
            <person name="Fukumoto A."/>
            <person name="Tsetseg B."/>
            <person name="Kato F."/>
            <person name="Tamura T."/>
            <person name="Batkhuu J."/>
            <person name="Anzai Y."/>
        </authorList>
    </citation>
    <scope>NUCLEOTIDE SEQUENCE [LARGE SCALE GENOMIC DNA]</scope>
    <source>
        <strain evidence="3">NUM-2625</strain>
    </source>
</reference>
<feature type="signal peptide" evidence="1">
    <location>
        <begin position="1"/>
        <end position="22"/>
    </location>
</feature>
<proteinExistence type="predicted"/>
<dbReference type="AlphaFoldDB" id="A0A8J4AI79"/>
<protein>
    <recommendedName>
        <fullName evidence="4">WD40 repeat protein</fullName>
    </recommendedName>
</protein>
<evidence type="ECO:0000313" key="3">
    <source>
        <dbReference type="Proteomes" id="UP000614996"/>
    </source>
</evidence>
<gene>
    <name evidence="2" type="ORF">NUM_69480</name>
</gene>
<dbReference type="Proteomes" id="UP000614996">
    <property type="component" value="Unassembled WGS sequence"/>
</dbReference>
<dbReference type="EMBL" id="BOPO01000149">
    <property type="protein sequence ID" value="GIL31694.1"/>
    <property type="molecule type" value="Genomic_DNA"/>
</dbReference>
<keyword evidence="1" id="KW-0732">Signal</keyword>
<name>A0A8J4AI79_9ACTN</name>
<comment type="caution">
    <text evidence="2">The sequence shown here is derived from an EMBL/GenBank/DDBJ whole genome shotgun (WGS) entry which is preliminary data.</text>
</comment>
<accession>A0A8J4AI79</accession>
<organism evidence="2 3">
    <name type="scientific">Actinocatenispora comari</name>
    <dbReference type="NCBI Taxonomy" id="2807577"/>
    <lineage>
        <taxon>Bacteria</taxon>
        <taxon>Bacillati</taxon>
        <taxon>Actinomycetota</taxon>
        <taxon>Actinomycetes</taxon>
        <taxon>Micromonosporales</taxon>
        <taxon>Micromonosporaceae</taxon>
        <taxon>Actinocatenispora</taxon>
    </lineage>
</organism>
<keyword evidence="3" id="KW-1185">Reference proteome</keyword>
<feature type="chain" id="PRO_5039534819" description="WD40 repeat protein" evidence="1">
    <location>
        <begin position="23"/>
        <end position="370"/>
    </location>
</feature>
<evidence type="ECO:0000313" key="2">
    <source>
        <dbReference type="EMBL" id="GIL31694.1"/>
    </source>
</evidence>
<evidence type="ECO:0008006" key="4">
    <source>
        <dbReference type="Google" id="ProtNLM"/>
    </source>
</evidence>
<evidence type="ECO:0000256" key="1">
    <source>
        <dbReference type="SAM" id="SignalP"/>
    </source>
</evidence>
<sequence>MRGKLLAAVLATGLVLVGTGSAASAREAGTSGHEQVKAATAWPGSIARVGEAPAGSDGRLIITYDPNTGQRNGRYTTPWEVFYPDLDLGVSPDRTWAAASTTNGLEIGKRSGTSFQTVRTITTDDLQPEDRDSTYPTSPHFIDDTHLMFAAEQVDDFGFRPLGGYLLDLSDPSSAPVRTTDGADYWDSAGRPVTTIGDLPVEGLSTVDGKAVTARVSGSTGELASAYISDGTVEHMFSAYYTCNQRLDAGSLLCMANLSKSAKEGHPPARGTVAVLRRSADGQSVTLTKLVGTLPAHSTPANPEYRQDVYLSPDRKTLLMVTTQGWYSANIDGSQVTYRYPHLGAVPVGDNEFLDGWGPRHFTPFYHGLN</sequence>